<reference evidence="6" key="1">
    <citation type="submission" date="2021-12" db="EMBL/GenBank/DDBJ databases">
        <authorList>
            <person name="Ulrich A."/>
        </authorList>
    </citation>
    <scope>NUCLEOTIDE SEQUENCE</scope>
    <source>
        <strain evidence="6">A1P009</strain>
    </source>
</reference>
<dbReference type="PROSITE" id="PS50122">
    <property type="entry name" value="CHEB"/>
    <property type="match status" value="1"/>
</dbReference>
<dbReference type="Pfam" id="PF01339">
    <property type="entry name" value="CheB_methylest"/>
    <property type="match status" value="1"/>
</dbReference>
<evidence type="ECO:0000256" key="2">
    <source>
        <dbReference type="ARBA" id="ARBA00039140"/>
    </source>
</evidence>
<name>A0ABS8UCS4_9GAMM</name>
<dbReference type="RefSeq" id="WP_232136320.1">
    <property type="nucleotide sequence ID" value="NZ_CP089507.1"/>
</dbReference>
<dbReference type="SUPFAM" id="SSF52738">
    <property type="entry name" value="Methylesterase CheB, C-terminal domain"/>
    <property type="match status" value="1"/>
</dbReference>
<dbReference type="Gene3D" id="3.40.50.180">
    <property type="entry name" value="Methylesterase CheB, C-terminal domain"/>
    <property type="match status" value="1"/>
</dbReference>
<dbReference type="EMBL" id="JAJQKU010000003">
    <property type="protein sequence ID" value="MCD9097302.1"/>
    <property type="molecule type" value="Genomic_DNA"/>
</dbReference>
<comment type="catalytic activity">
    <reaction evidence="3">
        <text>[protein]-L-glutamate 5-O-methyl ester + H2O = L-glutamyl-[protein] + methanol + H(+)</text>
        <dbReference type="Rhea" id="RHEA:23236"/>
        <dbReference type="Rhea" id="RHEA-COMP:10208"/>
        <dbReference type="Rhea" id="RHEA-COMP:10311"/>
        <dbReference type="ChEBI" id="CHEBI:15377"/>
        <dbReference type="ChEBI" id="CHEBI:15378"/>
        <dbReference type="ChEBI" id="CHEBI:17790"/>
        <dbReference type="ChEBI" id="CHEBI:29973"/>
        <dbReference type="ChEBI" id="CHEBI:82795"/>
        <dbReference type="EC" id="3.1.1.61"/>
    </reaction>
</comment>
<evidence type="ECO:0000256" key="1">
    <source>
        <dbReference type="ARBA" id="ARBA00022801"/>
    </source>
</evidence>
<feature type="domain" description="CheB-type methylesterase" evidence="5">
    <location>
        <begin position="1"/>
        <end position="182"/>
    </location>
</feature>
<dbReference type="PANTHER" id="PTHR42872:SF6">
    <property type="entry name" value="PROTEIN-GLUTAMATE METHYLESTERASE_PROTEIN-GLUTAMINE GLUTAMINASE"/>
    <property type="match status" value="1"/>
</dbReference>
<evidence type="ECO:0000259" key="5">
    <source>
        <dbReference type="PROSITE" id="PS50122"/>
    </source>
</evidence>
<keyword evidence="1 4" id="KW-0378">Hydrolase</keyword>
<evidence type="ECO:0000313" key="6">
    <source>
        <dbReference type="EMBL" id="MCD9097302.1"/>
    </source>
</evidence>
<dbReference type="InterPro" id="IPR035909">
    <property type="entry name" value="CheB_C"/>
</dbReference>
<evidence type="ECO:0000313" key="7">
    <source>
        <dbReference type="Proteomes" id="UP001430360"/>
    </source>
</evidence>
<sequence length="260" mass="26737">MQDTSRIIVVGASAGGVAALLRVVPHLSPTIAAPILLVLHIGAHRSQLAELLDARGPLHAITAEHGALPQPGTIHIAPPDLHLTLEGGRMQLHCGPKEHHARPAINPLFRSAALDYGPRVVGVVMTGAMDDGTEGLQAIKACGGTAVVQDPDDAAEPAMPRSALANVEVDHVLRLDAIAGALNALSRPLKSLPPITTPQWLPAEHAISLAASEAQRLATSGSVSGPMCPRCGGVLLETDEAYPAGVLCHTGHAFGAAHSP</sequence>
<dbReference type="CDD" id="cd16433">
    <property type="entry name" value="CheB"/>
    <property type="match status" value="1"/>
</dbReference>
<dbReference type="PANTHER" id="PTHR42872">
    <property type="entry name" value="PROTEIN-GLUTAMATE METHYLESTERASE/PROTEIN-GLUTAMINE GLUTAMINASE"/>
    <property type="match status" value="1"/>
</dbReference>
<evidence type="ECO:0000256" key="3">
    <source>
        <dbReference type="ARBA" id="ARBA00048267"/>
    </source>
</evidence>
<comment type="caution">
    <text evidence="6">The sequence shown here is derived from an EMBL/GenBank/DDBJ whole genome shotgun (WGS) entry which is preliminary data.</text>
</comment>
<accession>A0ABS8UCS4</accession>
<organism evidence="6 7">
    <name type="scientific">Luteimonas fraxinea</name>
    <dbReference type="NCBI Taxonomy" id="2901869"/>
    <lineage>
        <taxon>Bacteria</taxon>
        <taxon>Pseudomonadati</taxon>
        <taxon>Pseudomonadota</taxon>
        <taxon>Gammaproteobacteria</taxon>
        <taxon>Lysobacterales</taxon>
        <taxon>Lysobacteraceae</taxon>
        <taxon>Luteimonas</taxon>
    </lineage>
</organism>
<feature type="active site" evidence="4">
    <location>
        <position position="40"/>
    </location>
</feature>
<gene>
    <name evidence="6" type="ORF">LTT95_10175</name>
</gene>
<dbReference type="Proteomes" id="UP001430360">
    <property type="component" value="Unassembled WGS sequence"/>
</dbReference>
<protein>
    <recommendedName>
        <fullName evidence="2">protein-glutamate methylesterase</fullName>
        <ecNumber evidence="2">3.1.1.61</ecNumber>
    </recommendedName>
</protein>
<keyword evidence="7" id="KW-1185">Reference proteome</keyword>
<evidence type="ECO:0000256" key="4">
    <source>
        <dbReference type="PROSITE-ProRule" id="PRU00050"/>
    </source>
</evidence>
<proteinExistence type="predicted"/>
<keyword evidence="4" id="KW-0145">Chemotaxis</keyword>
<feature type="active site" evidence="4">
    <location>
        <position position="131"/>
    </location>
</feature>
<dbReference type="EC" id="3.1.1.61" evidence="2"/>
<feature type="active site" evidence="4">
    <location>
        <position position="13"/>
    </location>
</feature>
<reference evidence="6" key="2">
    <citation type="journal article" date="2022" name="Syst. Appl. Microbiol.">
        <title>Physiological and genomic characterisation of Luteimonas fraxinea sp. nov., a bacterial species associated with trees tolerant to ash dieback.</title>
        <authorList>
            <person name="Ulrich K."/>
            <person name="Becker R."/>
            <person name="Behrendt U."/>
            <person name="Kube M."/>
            <person name="Schneck V."/>
            <person name="Ulrich A."/>
        </authorList>
    </citation>
    <scope>NUCLEOTIDE SEQUENCE</scope>
    <source>
        <strain evidence="6">A1P009</strain>
    </source>
</reference>
<dbReference type="InterPro" id="IPR000673">
    <property type="entry name" value="Sig_transdc_resp-reg_Me-estase"/>
</dbReference>